<organism evidence="14 15">
    <name type="scientific">Diversispora epigaea</name>
    <dbReference type="NCBI Taxonomy" id="1348612"/>
    <lineage>
        <taxon>Eukaryota</taxon>
        <taxon>Fungi</taxon>
        <taxon>Fungi incertae sedis</taxon>
        <taxon>Mucoromycota</taxon>
        <taxon>Glomeromycotina</taxon>
        <taxon>Glomeromycetes</taxon>
        <taxon>Diversisporales</taxon>
        <taxon>Diversisporaceae</taxon>
        <taxon>Diversispora</taxon>
    </lineage>
</organism>
<evidence type="ECO:0000256" key="10">
    <source>
        <dbReference type="PIRNR" id="PIRNR005727"/>
    </source>
</evidence>
<keyword evidence="15" id="KW-1185">Reference proteome</keyword>
<feature type="domain" description="Coatomer beta subunit C-terminal" evidence="12">
    <location>
        <begin position="683"/>
        <end position="819"/>
    </location>
</feature>
<evidence type="ECO:0000256" key="6">
    <source>
        <dbReference type="ARBA" id="ARBA00022927"/>
    </source>
</evidence>
<dbReference type="InterPro" id="IPR016024">
    <property type="entry name" value="ARM-type_fold"/>
</dbReference>
<keyword evidence="8 10" id="KW-0472">Membrane</keyword>
<keyword evidence="9 10" id="KW-0968">Cytoplasmic vesicle</keyword>
<feature type="domain" description="Clathrin/coatomer adaptor adaptin-like N-terminal" evidence="11">
    <location>
        <begin position="19"/>
        <end position="512"/>
    </location>
</feature>
<evidence type="ECO:0000259" key="13">
    <source>
        <dbReference type="Pfam" id="PF14806"/>
    </source>
</evidence>
<comment type="subunit">
    <text evidence="10">Oligomeric complex that consists of at least the alpha, beta, beta', gamma, delta, epsilon and zeta subunits.</text>
</comment>
<keyword evidence="7 10" id="KW-0333">Golgi apparatus</keyword>
<dbReference type="GO" id="GO:0030126">
    <property type="term" value="C:COPI vesicle coat"/>
    <property type="evidence" value="ECO:0007669"/>
    <property type="project" value="InterPro"/>
</dbReference>
<comment type="function">
    <text evidence="10">The coatomer is a cytosolic protein complex that binds to dilysine motifs and reversibly associates with Golgi non-clathrin-coated vesicles, which further mediate biosynthetic protein transport from the ER, via the Golgi up to the trans Golgi network. Coatomer complex is required for budding from Golgi membranes, and is essential for the retrograde Golgi-to-ER transport of dilysine-tagged proteins.</text>
</comment>
<keyword evidence="3 10" id="KW-0963">Cytoplasm</keyword>
<evidence type="ECO:0000256" key="1">
    <source>
        <dbReference type="ARBA" id="ARBA00004255"/>
    </source>
</evidence>
<sequence>MSNEACYTIIHQDDSLDQPSLQELKTSLEKGSEEAKIETMKKLLVTMLNGDPLPQILMHVIRFVMPSKNKALKKLLHFYWEICPKTNPDGKLKQEMILVCNALRNDLQHPNEYIRGATLRFLCKLREPELLEPLLPSCRSCLEHRHSYVRKNAVFAIYTIYKHFEYLIPDAPELIQTFLAAEADQTCKRNAFVMLCNTSQSRAVEYLNDVFDQVPNFDELLQLSIIELIRKDCRNNSTNKGKYIRCIFDLLNAVSSSVKYEAATSLMALTHAVPAVKAAASCYIDLIIKESDNNIKLIVLDRLDELREKHESTLDELVLDILRVLNSPDIEVRRKALRIALELVSSRNVQEVVVFLKKELSKTLDQDYEKNNEYRQLLIQSIHSCAIKFSEVAANVVHVLMEFLGDSNNPAAVDVIAFVREVVEKFPNLRSSITEKLLETFMDVKSGKVFRGALWIVGEYCAERKDIEEAWEKIRAGLGEIPILASEQRLLEETEKDDNNNNNKPVETVLNVKNSVSSSSSSRRILADGTYATESIYSSNSSNLTKSDAAKAMAKLPLRALLLNGDFFLGTVLASTVTKLVMRYAGVSNDPKKTNSLKAEAMLIMSSVIRVGQSQFVTTPIDEDSYDRIMSCLHVLERLSLDNSIKTVFLQDTKAAYSRIVENEEKRTAAKKAKDKSSVSVQIDDLISFRQFSKRNVGDEADEYELDLTRATGQSDPRDDLISKLSRVVQLTGFSDPVYAEAYVNVHQYDILLDVLIVNQTGETLQNLSIEFATLGDLKLVERPTQHNLAPRSFHSVKATIKVSSTETGVIFGNIVYDGPGTSESNCVVLNDIHIDIMDYINPAYCNETQFRSMWTEFEWENKVNVNTNITDLRFYLTHIMKSTNMSCLTPENALSGNCGFLSANMYARSIFGEDALANLSIEKQTDGAITGHVRIRSKTQGIALSLGDKITLAQKAVV</sequence>
<evidence type="ECO:0000256" key="4">
    <source>
        <dbReference type="ARBA" id="ARBA00022737"/>
    </source>
</evidence>
<accession>A0A397GAE5</accession>
<evidence type="ECO:0000256" key="8">
    <source>
        <dbReference type="ARBA" id="ARBA00023136"/>
    </source>
</evidence>
<dbReference type="PANTHER" id="PTHR10635">
    <property type="entry name" value="COATOMER SUBUNIT BETA"/>
    <property type="match status" value="1"/>
</dbReference>
<dbReference type="GO" id="GO:0006886">
    <property type="term" value="P:intracellular protein transport"/>
    <property type="evidence" value="ECO:0007669"/>
    <property type="project" value="InterPro"/>
</dbReference>
<comment type="caution">
    <text evidence="14">The sequence shown here is derived from an EMBL/GenBank/DDBJ whole genome shotgun (WGS) entry which is preliminary data.</text>
</comment>
<dbReference type="InterPro" id="IPR002553">
    <property type="entry name" value="Clathrin/coatomer_adapt-like_N"/>
</dbReference>
<keyword evidence="5 10" id="KW-0931">ER-Golgi transport</keyword>
<dbReference type="InterPro" id="IPR016460">
    <property type="entry name" value="COPB1"/>
</dbReference>
<evidence type="ECO:0000259" key="11">
    <source>
        <dbReference type="Pfam" id="PF01602"/>
    </source>
</evidence>
<keyword evidence="6 10" id="KW-0653">Protein transport</keyword>
<dbReference type="InterPro" id="IPR011989">
    <property type="entry name" value="ARM-like"/>
</dbReference>
<dbReference type="Gene3D" id="1.25.10.10">
    <property type="entry name" value="Leucine-rich Repeat Variant"/>
    <property type="match status" value="1"/>
</dbReference>
<dbReference type="Proteomes" id="UP000266861">
    <property type="component" value="Unassembled WGS sequence"/>
</dbReference>
<keyword evidence="4" id="KW-0677">Repeat</keyword>
<evidence type="ECO:0000256" key="9">
    <source>
        <dbReference type="ARBA" id="ARBA00023329"/>
    </source>
</evidence>
<evidence type="ECO:0000256" key="5">
    <source>
        <dbReference type="ARBA" id="ARBA00022892"/>
    </source>
</evidence>
<dbReference type="Pfam" id="PF01602">
    <property type="entry name" value="Adaptin_N"/>
    <property type="match status" value="1"/>
</dbReference>
<dbReference type="InterPro" id="IPR011710">
    <property type="entry name" value="Coatomer_bsu_C"/>
</dbReference>
<dbReference type="GO" id="GO:0000139">
    <property type="term" value="C:Golgi membrane"/>
    <property type="evidence" value="ECO:0007669"/>
    <property type="project" value="UniProtKB-SubCell"/>
</dbReference>
<evidence type="ECO:0000256" key="2">
    <source>
        <dbReference type="ARBA" id="ARBA00022448"/>
    </source>
</evidence>
<dbReference type="PANTHER" id="PTHR10635:SF0">
    <property type="entry name" value="COATOMER SUBUNIT BETA"/>
    <property type="match status" value="1"/>
</dbReference>
<dbReference type="GO" id="GO:0005198">
    <property type="term" value="F:structural molecule activity"/>
    <property type="evidence" value="ECO:0007669"/>
    <property type="project" value="InterPro"/>
</dbReference>
<feature type="domain" description="Coatomer beta subunit appendage platform" evidence="13">
    <location>
        <begin position="824"/>
        <end position="951"/>
    </location>
</feature>
<comment type="subcellular location">
    <subcellularLocation>
        <location evidence="10">Cytoplasm</location>
    </subcellularLocation>
    <subcellularLocation>
        <location evidence="1 10">Golgi apparatus membrane</location>
        <topology evidence="1 10">Peripheral membrane protein</topology>
        <orientation evidence="1 10">Cytoplasmic side</orientation>
    </subcellularLocation>
    <subcellularLocation>
        <location evidence="10">Cytoplasmic vesicle</location>
        <location evidence="10">COPI-coated vesicle membrane</location>
        <topology evidence="10">Peripheral membrane protein</topology>
        <orientation evidence="10">Cytoplasmic side</orientation>
    </subcellularLocation>
</comment>
<dbReference type="GO" id="GO:0006888">
    <property type="term" value="P:endoplasmic reticulum to Golgi vesicle-mediated transport"/>
    <property type="evidence" value="ECO:0007669"/>
    <property type="project" value="TreeGrafter"/>
</dbReference>
<dbReference type="STRING" id="1348612.A0A397GAE5"/>
<dbReference type="InterPro" id="IPR029446">
    <property type="entry name" value="COPB1_appendage_platform_dom"/>
</dbReference>
<evidence type="ECO:0000313" key="14">
    <source>
        <dbReference type="EMBL" id="RHZ46568.1"/>
    </source>
</evidence>
<gene>
    <name evidence="14" type="ORF">Glove_613g14</name>
</gene>
<reference evidence="14 15" key="1">
    <citation type="submission" date="2018-08" db="EMBL/GenBank/DDBJ databases">
        <title>Genome and evolution of the arbuscular mycorrhizal fungus Diversispora epigaea (formerly Glomus versiforme) and its bacterial endosymbionts.</title>
        <authorList>
            <person name="Sun X."/>
            <person name="Fei Z."/>
            <person name="Harrison M."/>
        </authorList>
    </citation>
    <scope>NUCLEOTIDE SEQUENCE [LARGE SCALE GENOMIC DNA]</scope>
    <source>
        <strain evidence="14 15">IT104</strain>
    </source>
</reference>
<evidence type="ECO:0000256" key="3">
    <source>
        <dbReference type="ARBA" id="ARBA00022490"/>
    </source>
</evidence>
<evidence type="ECO:0000313" key="15">
    <source>
        <dbReference type="Proteomes" id="UP000266861"/>
    </source>
</evidence>
<evidence type="ECO:0000256" key="7">
    <source>
        <dbReference type="ARBA" id="ARBA00023034"/>
    </source>
</evidence>
<dbReference type="Pfam" id="PF07718">
    <property type="entry name" value="Coatamer_beta_C"/>
    <property type="match status" value="1"/>
</dbReference>
<dbReference type="EMBL" id="PQFF01000510">
    <property type="protein sequence ID" value="RHZ46568.1"/>
    <property type="molecule type" value="Genomic_DNA"/>
</dbReference>
<dbReference type="SUPFAM" id="SSF48371">
    <property type="entry name" value="ARM repeat"/>
    <property type="match status" value="1"/>
</dbReference>
<proteinExistence type="predicted"/>
<dbReference type="GO" id="GO:0006891">
    <property type="term" value="P:intra-Golgi vesicle-mediated transport"/>
    <property type="evidence" value="ECO:0007669"/>
    <property type="project" value="TreeGrafter"/>
</dbReference>
<dbReference type="Pfam" id="PF14806">
    <property type="entry name" value="Coatomer_b_Cpla"/>
    <property type="match status" value="1"/>
</dbReference>
<protein>
    <recommendedName>
        <fullName evidence="10">Coatomer subunit beta</fullName>
    </recommendedName>
    <alternativeName>
        <fullName evidence="10">Beta-coat protein</fullName>
    </alternativeName>
</protein>
<keyword evidence="2 10" id="KW-0813">Transport</keyword>
<dbReference type="AlphaFoldDB" id="A0A397GAE5"/>
<dbReference type="OrthoDB" id="10261439at2759"/>
<name>A0A397GAE5_9GLOM</name>
<evidence type="ECO:0000259" key="12">
    <source>
        <dbReference type="Pfam" id="PF07718"/>
    </source>
</evidence>
<dbReference type="FunFam" id="1.25.10.10:FF:000451">
    <property type="entry name" value="Coatomer subunit beta"/>
    <property type="match status" value="1"/>
</dbReference>
<dbReference type="PIRSF" id="PIRSF005727">
    <property type="entry name" value="Coatomer_beta_subunit"/>
    <property type="match status" value="1"/>
</dbReference>